<dbReference type="EMBL" id="JAPTGD010000002">
    <property type="protein sequence ID" value="MDU9693858.1"/>
    <property type="molecule type" value="Genomic_DNA"/>
</dbReference>
<feature type="transmembrane region" description="Helical" evidence="1">
    <location>
        <begin position="12"/>
        <end position="42"/>
    </location>
</feature>
<protein>
    <submittedName>
        <fullName evidence="2">Uncharacterized protein</fullName>
    </submittedName>
</protein>
<keyword evidence="1" id="KW-0472">Membrane</keyword>
<organism evidence="2 3">
    <name type="scientific">Priestia aryabhattai</name>
    <name type="common">Bacillus aryabhattai</name>
    <dbReference type="NCBI Taxonomy" id="412384"/>
    <lineage>
        <taxon>Bacteria</taxon>
        <taxon>Bacillati</taxon>
        <taxon>Bacillota</taxon>
        <taxon>Bacilli</taxon>
        <taxon>Bacillales</taxon>
        <taxon>Bacillaceae</taxon>
        <taxon>Priestia</taxon>
    </lineage>
</organism>
<dbReference type="Proteomes" id="UP001269400">
    <property type="component" value="Unassembled WGS sequence"/>
</dbReference>
<keyword evidence="1" id="KW-0812">Transmembrane</keyword>
<gene>
    <name evidence="2" type="ORF">O0Q50_22010</name>
</gene>
<feature type="transmembrane region" description="Helical" evidence="1">
    <location>
        <begin position="87"/>
        <end position="104"/>
    </location>
</feature>
<reference evidence="2" key="1">
    <citation type="journal article" date="2022" name="J Environ Chem Eng">
        <title>Biodegradation of petroleum oil using a constructed nonpathogenic and heavy metal-tolerant bacterial consortium isolated from marine sponges.</title>
        <authorList>
            <person name="Dechsakulwatana C."/>
            <person name="Rungsihiranrut A."/>
            <person name="Muangchinda C."/>
            <person name="Ningthoujam R."/>
            <person name="Klankeo P."/>
            <person name="Pinyakong O."/>
        </authorList>
    </citation>
    <scope>NUCLEOTIDE SEQUENCE</scope>
    <source>
        <strain evidence="2">TL01-2</strain>
    </source>
</reference>
<evidence type="ECO:0000313" key="2">
    <source>
        <dbReference type="EMBL" id="MDU9693858.1"/>
    </source>
</evidence>
<keyword evidence="1" id="KW-1133">Transmembrane helix</keyword>
<name>A0AAX6ND87_PRIAR</name>
<dbReference type="AlphaFoldDB" id="A0AAX6ND87"/>
<dbReference type="RefSeq" id="WP_316911076.1">
    <property type="nucleotide sequence ID" value="NZ_JAPTGD010000002.1"/>
</dbReference>
<proteinExistence type="predicted"/>
<evidence type="ECO:0000256" key="1">
    <source>
        <dbReference type="SAM" id="Phobius"/>
    </source>
</evidence>
<reference evidence="2" key="2">
    <citation type="submission" date="2022-12" db="EMBL/GenBank/DDBJ databases">
        <authorList>
            <person name="Dechsakulwatana C."/>
            <person name="Rungsihiranrut A."/>
            <person name="Muangchinda C."/>
            <person name="Ningthoujam R."/>
            <person name="Klankeo P."/>
            <person name="Pinyakong O."/>
        </authorList>
    </citation>
    <scope>NUCLEOTIDE SEQUENCE</scope>
    <source>
        <strain evidence="2">TL01-2</strain>
    </source>
</reference>
<feature type="transmembrane region" description="Helical" evidence="1">
    <location>
        <begin position="63"/>
        <end position="81"/>
    </location>
</feature>
<evidence type="ECO:0000313" key="3">
    <source>
        <dbReference type="Proteomes" id="UP001269400"/>
    </source>
</evidence>
<accession>A0AAX6ND87</accession>
<sequence>MEYRFPILLMFVGMLLGAFNVFSWISLYIISFALLIASYFIILKSKKKKHNYRGVWSLVKGEYDTLIIFTALFLIVAQNLMPEPIKSIIGYGGMVSILFVIGFCKKDRRAI</sequence>
<comment type="caution">
    <text evidence="2">The sequence shown here is derived from an EMBL/GenBank/DDBJ whole genome shotgun (WGS) entry which is preliminary data.</text>
</comment>